<dbReference type="PANTHER" id="PTHR32428">
    <property type="entry name" value="TARGET OF RAPAMYCIN COMPLEX 2 SUBUNIT BIT61-RELATED"/>
    <property type="match status" value="1"/>
</dbReference>
<keyword evidence="3" id="KW-1185">Reference proteome</keyword>
<feature type="compositionally biased region" description="Acidic residues" evidence="1">
    <location>
        <begin position="572"/>
        <end position="583"/>
    </location>
</feature>
<feature type="compositionally biased region" description="Basic and acidic residues" evidence="1">
    <location>
        <begin position="145"/>
        <end position="159"/>
    </location>
</feature>
<dbReference type="InterPro" id="IPR013745">
    <property type="entry name" value="Bit61/PRR5"/>
</dbReference>
<evidence type="ECO:0000256" key="1">
    <source>
        <dbReference type="SAM" id="MobiDB-lite"/>
    </source>
</evidence>
<accession>A0A5C2RUJ6</accession>
<evidence type="ECO:0000313" key="2">
    <source>
        <dbReference type="EMBL" id="RPD54187.1"/>
    </source>
</evidence>
<dbReference type="STRING" id="1328759.A0A5C2RUJ6"/>
<evidence type="ECO:0000313" key="3">
    <source>
        <dbReference type="Proteomes" id="UP000313359"/>
    </source>
</evidence>
<dbReference type="GO" id="GO:0031932">
    <property type="term" value="C:TORC2 complex"/>
    <property type="evidence" value="ECO:0007669"/>
    <property type="project" value="TreeGrafter"/>
</dbReference>
<dbReference type="GO" id="GO:0038203">
    <property type="term" value="P:TORC2 signaling"/>
    <property type="evidence" value="ECO:0007669"/>
    <property type="project" value="TreeGrafter"/>
</dbReference>
<dbReference type="PANTHER" id="PTHR32428:SF2">
    <property type="entry name" value="TARGET OF RAPAMYCIN COMPLEX 2 SUBUNIT BIT61-RELATED"/>
    <property type="match status" value="1"/>
</dbReference>
<dbReference type="EMBL" id="ML122309">
    <property type="protein sequence ID" value="RPD54187.1"/>
    <property type="molecule type" value="Genomic_DNA"/>
</dbReference>
<feature type="region of interest" description="Disordered" evidence="1">
    <location>
        <begin position="1"/>
        <end position="86"/>
    </location>
</feature>
<feature type="compositionally biased region" description="Polar residues" evidence="1">
    <location>
        <begin position="167"/>
        <end position="190"/>
    </location>
</feature>
<dbReference type="Pfam" id="PF08539">
    <property type="entry name" value="HbrB"/>
    <property type="match status" value="1"/>
</dbReference>
<feature type="region of interest" description="Disordered" evidence="1">
    <location>
        <begin position="99"/>
        <end position="192"/>
    </location>
</feature>
<feature type="compositionally biased region" description="Basic residues" evidence="1">
    <location>
        <begin position="1"/>
        <end position="10"/>
    </location>
</feature>
<feature type="compositionally biased region" description="Polar residues" evidence="1">
    <location>
        <begin position="363"/>
        <end position="375"/>
    </location>
</feature>
<reference evidence="2" key="1">
    <citation type="journal article" date="2018" name="Genome Biol. Evol.">
        <title>Genomics and development of Lentinus tigrinus, a white-rot wood-decaying mushroom with dimorphic fruiting bodies.</title>
        <authorList>
            <person name="Wu B."/>
            <person name="Xu Z."/>
            <person name="Knudson A."/>
            <person name="Carlson A."/>
            <person name="Chen N."/>
            <person name="Kovaka S."/>
            <person name="LaButti K."/>
            <person name="Lipzen A."/>
            <person name="Pennachio C."/>
            <person name="Riley R."/>
            <person name="Schakwitz W."/>
            <person name="Umezawa K."/>
            <person name="Ohm R.A."/>
            <person name="Grigoriev I.V."/>
            <person name="Nagy L.G."/>
            <person name="Gibbons J."/>
            <person name="Hibbett D."/>
        </authorList>
    </citation>
    <scope>NUCLEOTIDE SEQUENCE [LARGE SCALE GENOMIC DNA]</scope>
    <source>
        <strain evidence="2">ALCF2SS1-6</strain>
    </source>
</reference>
<feature type="compositionally biased region" description="Low complexity" evidence="1">
    <location>
        <begin position="113"/>
        <end position="126"/>
    </location>
</feature>
<feature type="compositionally biased region" description="Low complexity" evidence="1">
    <location>
        <begin position="603"/>
        <end position="615"/>
    </location>
</feature>
<feature type="region of interest" description="Disordered" evidence="1">
    <location>
        <begin position="356"/>
        <end position="375"/>
    </location>
</feature>
<protein>
    <submittedName>
        <fullName evidence="2">HbrB-domain-containing protein</fullName>
    </submittedName>
</protein>
<name>A0A5C2RUJ6_9APHY</name>
<organism evidence="2 3">
    <name type="scientific">Lentinus tigrinus ALCF2SS1-6</name>
    <dbReference type="NCBI Taxonomy" id="1328759"/>
    <lineage>
        <taxon>Eukaryota</taxon>
        <taxon>Fungi</taxon>
        <taxon>Dikarya</taxon>
        <taxon>Basidiomycota</taxon>
        <taxon>Agaricomycotina</taxon>
        <taxon>Agaricomycetes</taxon>
        <taxon>Polyporales</taxon>
        <taxon>Polyporaceae</taxon>
        <taxon>Lentinus</taxon>
    </lineage>
</organism>
<feature type="compositionally biased region" description="Basic and acidic residues" evidence="1">
    <location>
        <begin position="534"/>
        <end position="550"/>
    </location>
</feature>
<dbReference type="AlphaFoldDB" id="A0A5C2RUJ6"/>
<dbReference type="Proteomes" id="UP000313359">
    <property type="component" value="Unassembled WGS sequence"/>
</dbReference>
<gene>
    <name evidence="2" type="ORF">L227DRAFT_535030</name>
</gene>
<dbReference type="OrthoDB" id="2290221at2759"/>
<feature type="region of interest" description="Disordered" evidence="1">
    <location>
        <begin position="506"/>
        <end position="630"/>
    </location>
</feature>
<feature type="compositionally biased region" description="Pro residues" evidence="1">
    <location>
        <begin position="52"/>
        <end position="64"/>
    </location>
</feature>
<proteinExistence type="predicted"/>
<sequence length="630" mass="67324">MAGRSAHVRRISSDFRGPERRRSSSHGDATPRVPAPTTLVGHLLHPHDHTVPPSPMRSPSPSPAPSVQNATPQGAPTADHGPKRLGFLGDILQLPSAGHLPSASHLHSHAHSSHLAPSPASVASSAQRSGTTPIPSSLLPARSHSRADSALPRDPREGAHSPVPLQSMASPANQPNKGHTSPSKASSTRTYDSKLVSREMHRLGNLAHLPSLAPAISAPQSTITLNMPPSAAPNISAALATESPWASLHVLILPLFNNEPLRCPIEDLNQLVRRHIQTVVAAAPGRAVATLESDTYELIAAGMVTLDSRLSGVEDDKLIMRIVELWTFFWTQVLPYLEGALLPLQTDPILSSLYRTPKAHRPTSPTSTQNGKGASASLLQSATQIDVRSLALVSFRDRIILPLFPRLHARLTMSKDENMLGSEVNQARLQQMLLVLVSQRSQRLASLSLTAPPPQPTAGEAAITRLLRALHAPLATIAPRHMRSTAAPSFLSAGLPRDRRGRIAQKADLSVGAGTGAGEGETDTPRVGVTFADPGRERDKELLESLRSPDPESSTRMSMGGWGLGGGKEEEHSAEDEDDENMDWDQAQEMVEQLVGLGLRPATESGSGSASTAQQEPRRRAQPPVEGYKV</sequence>
<feature type="compositionally biased region" description="Basic and acidic residues" evidence="1">
    <location>
        <begin position="11"/>
        <end position="22"/>
    </location>
</feature>